<evidence type="ECO:0000313" key="3">
    <source>
        <dbReference type="Proteomes" id="UP000317977"/>
    </source>
</evidence>
<dbReference type="PANTHER" id="PTHR34512:SF30">
    <property type="entry name" value="OUTER MEMBRANE PROTEIN ASSEMBLY FACTOR BAMB"/>
    <property type="match status" value="1"/>
</dbReference>
<dbReference type="InterPro" id="IPR015943">
    <property type="entry name" value="WD40/YVTN_repeat-like_dom_sf"/>
</dbReference>
<dbReference type="InterPro" id="IPR018391">
    <property type="entry name" value="PQQ_b-propeller_rpt"/>
</dbReference>
<comment type="caution">
    <text evidence="2">The sequence shown here is derived from an EMBL/GenBank/DDBJ whole genome shotgun (WGS) entry which is preliminary data.</text>
</comment>
<name>A0A5C6ENA0_9BACT</name>
<dbReference type="SMART" id="SM00564">
    <property type="entry name" value="PQQ"/>
    <property type="match status" value="2"/>
</dbReference>
<dbReference type="PANTHER" id="PTHR34512">
    <property type="entry name" value="CELL SURFACE PROTEIN"/>
    <property type="match status" value="1"/>
</dbReference>
<dbReference type="Gene3D" id="2.130.10.10">
    <property type="entry name" value="YVTN repeat-like/Quinoprotein amine dehydrogenase"/>
    <property type="match status" value="2"/>
</dbReference>
<accession>A0A5C6ENA0</accession>
<gene>
    <name evidence="2" type="ORF">Poly59_36690</name>
</gene>
<organism evidence="2 3">
    <name type="scientific">Rubripirellula reticaptiva</name>
    <dbReference type="NCBI Taxonomy" id="2528013"/>
    <lineage>
        <taxon>Bacteria</taxon>
        <taxon>Pseudomonadati</taxon>
        <taxon>Planctomycetota</taxon>
        <taxon>Planctomycetia</taxon>
        <taxon>Pirellulales</taxon>
        <taxon>Pirellulaceae</taxon>
        <taxon>Rubripirellula</taxon>
    </lineage>
</organism>
<sequence length="461" mass="50041">MMKMIRPTLLLVSGVLTFGFLANGERLHAQTTTNWPAFRGLDGSGVVEGFPVRTAWNADPAAGGIDGVLWEIEIPGLGHSSPVIFGNQLFLITAIADLGTAELQIAAGGKPTAADDNGQQQWVILCYDKSNGKEQWRRTARTGQPRATRHAKATHANTSVCVDGKHVVAFLGSEGLYCYDMEGTLLWQRDLGVINISKYGIGWGYASSPAIHNDRVALVCDDPTDPFVAVLRLSDGEELWRVARNGDCERSWGTPFIHAGDDTAQVIVNGWPWIVSYDLESGEEIWRLEGGGDNPIPTPFEANGWIYITNAHGAKSPIFVVRPNARGNISVDLPADKLNVSEDAIVWSTQRGGSYMSTPVVYGDYLYLGNSNGVVRCFNAKTGEKVYEQRLGKDAGVIASLVASDDKVFCPSENGTFYVLSAGEEFKLLSSNKMSEPILATPAISEGVLYIRTTRRLVAVQ</sequence>
<proteinExistence type="predicted"/>
<dbReference type="AlphaFoldDB" id="A0A5C6ENA0"/>
<dbReference type="EMBL" id="SJPX01000004">
    <property type="protein sequence ID" value="TWU49056.1"/>
    <property type="molecule type" value="Genomic_DNA"/>
</dbReference>
<keyword evidence="3" id="KW-1185">Reference proteome</keyword>
<feature type="domain" description="Pyrrolo-quinoline quinone repeat" evidence="1">
    <location>
        <begin position="229"/>
        <end position="373"/>
    </location>
</feature>
<dbReference type="InterPro" id="IPR002372">
    <property type="entry name" value="PQQ_rpt_dom"/>
</dbReference>
<dbReference type="Proteomes" id="UP000317977">
    <property type="component" value="Unassembled WGS sequence"/>
</dbReference>
<dbReference type="Pfam" id="PF13360">
    <property type="entry name" value="PQQ_2"/>
    <property type="match status" value="1"/>
</dbReference>
<evidence type="ECO:0000313" key="2">
    <source>
        <dbReference type="EMBL" id="TWU49056.1"/>
    </source>
</evidence>
<dbReference type="RefSeq" id="WP_146535384.1">
    <property type="nucleotide sequence ID" value="NZ_SJPX01000004.1"/>
</dbReference>
<dbReference type="OrthoDB" id="244732at2"/>
<dbReference type="InterPro" id="IPR011047">
    <property type="entry name" value="Quinoprotein_ADH-like_sf"/>
</dbReference>
<evidence type="ECO:0000259" key="1">
    <source>
        <dbReference type="Pfam" id="PF13360"/>
    </source>
</evidence>
<protein>
    <submittedName>
        <fullName evidence="2">Outer membrane biogenesis protein BamB</fullName>
    </submittedName>
</protein>
<reference evidence="2 3" key="1">
    <citation type="submission" date="2019-02" db="EMBL/GenBank/DDBJ databases">
        <title>Deep-cultivation of Planctomycetes and their phenomic and genomic characterization uncovers novel biology.</title>
        <authorList>
            <person name="Wiegand S."/>
            <person name="Jogler M."/>
            <person name="Boedeker C."/>
            <person name="Pinto D."/>
            <person name="Vollmers J."/>
            <person name="Rivas-Marin E."/>
            <person name="Kohn T."/>
            <person name="Peeters S.H."/>
            <person name="Heuer A."/>
            <person name="Rast P."/>
            <person name="Oberbeckmann S."/>
            <person name="Bunk B."/>
            <person name="Jeske O."/>
            <person name="Meyerdierks A."/>
            <person name="Storesund J.E."/>
            <person name="Kallscheuer N."/>
            <person name="Luecker S."/>
            <person name="Lage O.M."/>
            <person name="Pohl T."/>
            <person name="Merkel B.J."/>
            <person name="Hornburger P."/>
            <person name="Mueller R.-W."/>
            <person name="Bruemmer F."/>
            <person name="Labrenz M."/>
            <person name="Spormann A.M."/>
            <person name="Op Den Camp H."/>
            <person name="Overmann J."/>
            <person name="Amann R."/>
            <person name="Jetten M.S.M."/>
            <person name="Mascher T."/>
            <person name="Medema M.H."/>
            <person name="Devos D.P."/>
            <person name="Kaster A.-K."/>
            <person name="Ovreas L."/>
            <person name="Rohde M."/>
            <person name="Galperin M.Y."/>
            <person name="Jogler C."/>
        </authorList>
    </citation>
    <scope>NUCLEOTIDE SEQUENCE [LARGE SCALE GENOMIC DNA]</scope>
    <source>
        <strain evidence="2 3">Poly59</strain>
    </source>
</reference>
<dbReference type="SUPFAM" id="SSF50998">
    <property type="entry name" value="Quinoprotein alcohol dehydrogenase-like"/>
    <property type="match status" value="1"/>
</dbReference>